<gene>
    <name evidence="1" type="ORF">BMON_0079</name>
</gene>
<proteinExistence type="predicted"/>
<organism evidence="1 2">
    <name type="scientific">Bifidobacterium mongoliense DSM 21395</name>
    <dbReference type="NCBI Taxonomy" id="1437603"/>
    <lineage>
        <taxon>Bacteria</taxon>
        <taxon>Bacillati</taxon>
        <taxon>Actinomycetota</taxon>
        <taxon>Actinomycetes</taxon>
        <taxon>Bifidobacteriales</taxon>
        <taxon>Bifidobacteriaceae</taxon>
        <taxon>Bifidobacterium</taxon>
    </lineage>
</organism>
<protein>
    <submittedName>
        <fullName evidence="1">IS3509a transposase</fullName>
    </submittedName>
</protein>
<dbReference type="EMBL" id="JGZE01000001">
    <property type="protein sequence ID" value="KFI80211.1"/>
    <property type="molecule type" value="Genomic_DNA"/>
</dbReference>
<evidence type="ECO:0000313" key="2">
    <source>
        <dbReference type="Proteomes" id="UP000029082"/>
    </source>
</evidence>
<sequence length="181" mass="21028">MKVCVKHAVSRSPGWGLGWFITLLDFEGMKATMCRHCGTIMHRNGTTSAGTARWRCPNRACGRSRVIHPDLVMRDFDLFLPYLFGAWDVASHVRHIRQASRGIAKWSRGIWPLGFRITRLAYANRRLVSGYRRLASVNLRLVPVNRRPWYVDRRLWHGNRRPLSLNLRLVSLNRRLVAGKR</sequence>
<evidence type="ECO:0000313" key="1">
    <source>
        <dbReference type="EMBL" id="KFI80211.1"/>
    </source>
</evidence>
<name>A0A087CAB1_9BIFI</name>
<reference evidence="1 2" key="1">
    <citation type="submission" date="2014-03" db="EMBL/GenBank/DDBJ databases">
        <title>Genomics of Bifidobacteria.</title>
        <authorList>
            <person name="Ventura M."/>
            <person name="Milani C."/>
            <person name="Lugli G.A."/>
        </authorList>
    </citation>
    <scope>NUCLEOTIDE SEQUENCE [LARGE SCALE GENOMIC DNA]</scope>
    <source>
        <strain evidence="1 2">DSM 21395</strain>
    </source>
</reference>
<dbReference type="AlphaFoldDB" id="A0A087CAB1"/>
<comment type="caution">
    <text evidence="1">The sequence shown here is derived from an EMBL/GenBank/DDBJ whole genome shotgun (WGS) entry which is preliminary data.</text>
</comment>
<accession>A0A087CAB1</accession>
<dbReference type="Proteomes" id="UP000029082">
    <property type="component" value="Unassembled WGS sequence"/>
</dbReference>
<keyword evidence="2" id="KW-1185">Reference proteome</keyword>
<dbReference type="RefSeq" id="WP_420307211.1">
    <property type="nucleotide sequence ID" value="NZ_JGZE01000001.1"/>
</dbReference>